<protein>
    <submittedName>
        <fullName evidence="2">Uncharacterized protein</fullName>
    </submittedName>
</protein>
<comment type="caution">
    <text evidence="2">The sequence shown here is derived from an EMBL/GenBank/DDBJ whole genome shotgun (WGS) entry which is preliminary data.</text>
</comment>
<reference evidence="2" key="1">
    <citation type="submission" date="2023-03" db="EMBL/GenBank/DDBJ databases">
        <title>Complete genome of Cladonia borealis.</title>
        <authorList>
            <person name="Park H."/>
        </authorList>
    </citation>
    <scope>NUCLEOTIDE SEQUENCE</scope>
    <source>
        <strain evidence="2">ANT050790</strain>
    </source>
</reference>
<evidence type="ECO:0000313" key="3">
    <source>
        <dbReference type="Proteomes" id="UP001166286"/>
    </source>
</evidence>
<dbReference type="Gene3D" id="1.20.120.1020">
    <property type="entry name" value="Prion-inhibition and propagation, HeLo domain"/>
    <property type="match status" value="1"/>
</dbReference>
<proteinExistence type="predicted"/>
<dbReference type="InterPro" id="IPR038305">
    <property type="entry name" value="HeLo_sf"/>
</dbReference>
<dbReference type="EMBL" id="JAFEKC020000021">
    <property type="protein sequence ID" value="KAK0508309.1"/>
    <property type="molecule type" value="Genomic_DNA"/>
</dbReference>
<feature type="compositionally biased region" description="Basic residues" evidence="1">
    <location>
        <begin position="161"/>
        <end position="170"/>
    </location>
</feature>
<organism evidence="2 3">
    <name type="scientific">Cladonia borealis</name>
    <dbReference type="NCBI Taxonomy" id="184061"/>
    <lineage>
        <taxon>Eukaryota</taxon>
        <taxon>Fungi</taxon>
        <taxon>Dikarya</taxon>
        <taxon>Ascomycota</taxon>
        <taxon>Pezizomycotina</taxon>
        <taxon>Lecanoromycetes</taxon>
        <taxon>OSLEUM clade</taxon>
        <taxon>Lecanoromycetidae</taxon>
        <taxon>Lecanorales</taxon>
        <taxon>Lecanorineae</taxon>
        <taxon>Cladoniaceae</taxon>
        <taxon>Cladonia</taxon>
    </lineage>
</organism>
<dbReference type="Proteomes" id="UP001166286">
    <property type="component" value="Unassembled WGS sequence"/>
</dbReference>
<dbReference type="AlphaFoldDB" id="A0AA39QUT5"/>
<name>A0AA39QUT5_9LECA</name>
<keyword evidence="3" id="KW-1185">Reference proteome</keyword>
<feature type="compositionally biased region" description="Polar residues" evidence="1">
    <location>
        <begin position="173"/>
        <end position="182"/>
    </location>
</feature>
<feature type="region of interest" description="Disordered" evidence="1">
    <location>
        <begin position="161"/>
        <end position="188"/>
    </location>
</feature>
<gene>
    <name evidence="2" type="ORF">JMJ35_009393</name>
</gene>
<evidence type="ECO:0000256" key="1">
    <source>
        <dbReference type="SAM" id="MobiDB-lite"/>
    </source>
</evidence>
<sequence length="409" mass="45690">MEVAGIVFAALGFLNQAINTSALLSKLAHDTSGIGTKMVSATTRLNAQRLALQLWHEKWANKVGRTHETSITTANREVLYQRIWGLDGYKMIVQCLAQLSIKMGEASRTLSLIDPDSLVGTEKMSPLIDPEPLIGTKSAHQKMSFRHFLRQSSGENATKPKFSKLWHRHSKSSDAARSSIPDTGSKKNLYMQSSVEEEARTQAEALRLQLGPGTKFKWSIVLKDELGSALQEIDDWLNRLQTLSDRCGELRDHADEHPSMNHSSIRAAARALYLALPDRLRLPVAPRIDLKLEMERVNTKYFNRNFGGITYVDRTNTSFKFPILITDTTTVNSRFFLVAEAINSKMADSIPDNVRLFEEEAVIEDLLASLSRPDMGPDSPSVIISHLDNPNSIVVHAVPEHNKNIKPLL</sequence>
<evidence type="ECO:0000313" key="2">
    <source>
        <dbReference type="EMBL" id="KAK0508309.1"/>
    </source>
</evidence>
<accession>A0AA39QUT5</accession>